<dbReference type="AlphaFoldDB" id="A0A1C4WQU7"/>
<dbReference type="GO" id="GO:0006950">
    <property type="term" value="P:response to stress"/>
    <property type="evidence" value="ECO:0007669"/>
    <property type="project" value="TreeGrafter"/>
</dbReference>
<dbReference type="STRING" id="285676.GA0070561_2925"/>
<evidence type="ECO:0000313" key="2">
    <source>
        <dbReference type="EMBL" id="SCE98570.1"/>
    </source>
</evidence>
<dbReference type="SMART" id="SM00347">
    <property type="entry name" value="HTH_MARR"/>
    <property type="match status" value="1"/>
</dbReference>
<gene>
    <name evidence="2" type="ORF">GA0070561_2925</name>
</gene>
<organism evidence="2 3">
    <name type="scientific">Micromonospora saelicesensis</name>
    <dbReference type="NCBI Taxonomy" id="285676"/>
    <lineage>
        <taxon>Bacteria</taxon>
        <taxon>Bacillati</taxon>
        <taxon>Actinomycetota</taxon>
        <taxon>Actinomycetes</taxon>
        <taxon>Micromonosporales</taxon>
        <taxon>Micromonosporaceae</taxon>
        <taxon>Micromonospora</taxon>
    </lineage>
</organism>
<evidence type="ECO:0000313" key="3">
    <source>
        <dbReference type="Proteomes" id="UP000198864"/>
    </source>
</evidence>
<dbReference type="PROSITE" id="PS50995">
    <property type="entry name" value="HTH_MARR_2"/>
    <property type="match status" value="1"/>
</dbReference>
<dbReference type="PANTHER" id="PTHR33164:SF104">
    <property type="entry name" value="TRANSCRIPTIONAL REGULATORY PROTEIN"/>
    <property type="match status" value="1"/>
</dbReference>
<dbReference type="Pfam" id="PF12802">
    <property type="entry name" value="MarR_2"/>
    <property type="match status" value="1"/>
</dbReference>
<accession>A0A1C4WQU7</accession>
<dbReference type="PRINTS" id="PR00598">
    <property type="entry name" value="HTHMARR"/>
</dbReference>
<dbReference type="Proteomes" id="UP000198864">
    <property type="component" value="Unassembled WGS sequence"/>
</dbReference>
<dbReference type="InterPro" id="IPR039422">
    <property type="entry name" value="MarR/SlyA-like"/>
</dbReference>
<dbReference type="GO" id="GO:0003677">
    <property type="term" value="F:DNA binding"/>
    <property type="evidence" value="ECO:0007669"/>
    <property type="project" value="UniProtKB-KW"/>
</dbReference>
<sequence length="175" mass="18734">MDDDRIADIVGQWGRERPDLDPTPLLIIGRIQQLAAVLDVALRPPFAAADLGNGDFDVLAALRREGEPYTLTAGQLSQRMLVTTGAVTKRVDRLIARGLVSRSVSAADARGRVVGLTSTGVALTDRLIEEHLANEAAILRGLTDSDRRTLERLLAAMNRTLASGDFEPEGGGHDG</sequence>
<dbReference type="RefSeq" id="WP_091399944.1">
    <property type="nucleotide sequence ID" value="NZ_FMCR01000002.1"/>
</dbReference>
<dbReference type="InterPro" id="IPR036388">
    <property type="entry name" value="WH-like_DNA-bd_sf"/>
</dbReference>
<evidence type="ECO:0000259" key="1">
    <source>
        <dbReference type="PROSITE" id="PS50995"/>
    </source>
</evidence>
<proteinExistence type="predicted"/>
<feature type="domain" description="HTH marR-type" evidence="1">
    <location>
        <begin position="24"/>
        <end position="159"/>
    </location>
</feature>
<dbReference type="InterPro" id="IPR036390">
    <property type="entry name" value="WH_DNA-bd_sf"/>
</dbReference>
<reference evidence="2 3" key="1">
    <citation type="submission" date="2016-06" db="EMBL/GenBank/DDBJ databases">
        <authorList>
            <person name="Kjaerup R.B."/>
            <person name="Dalgaard T.S."/>
            <person name="Juul-Madsen H.R."/>
        </authorList>
    </citation>
    <scope>NUCLEOTIDE SEQUENCE [LARGE SCALE GENOMIC DNA]</scope>
    <source>
        <strain evidence="2 3">DSM 44871</strain>
    </source>
</reference>
<dbReference type="SUPFAM" id="SSF46785">
    <property type="entry name" value="Winged helix' DNA-binding domain"/>
    <property type="match status" value="1"/>
</dbReference>
<keyword evidence="2" id="KW-0238">DNA-binding</keyword>
<name>A0A1C4WQU7_9ACTN</name>
<dbReference type="GO" id="GO:0003700">
    <property type="term" value="F:DNA-binding transcription factor activity"/>
    <property type="evidence" value="ECO:0007669"/>
    <property type="project" value="InterPro"/>
</dbReference>
<dbReference type="PANTHER" id="PTHR33164">
    <property type="entry name" value="TRANSCRIPTIONAL REGULATOR, MARR FAMILY"/>
    <property type="match status" value="1"/>
</dbReference>
<dbReference type="EMBL" id="FMCR01000002">
    <property type="protein sequence ID" value="SCE98570.1"/>
    <property type="molecule type" value="Genomic_DNA"/>
</dbReference>
<dbReference type="Gene3D" id="1.10.10.10">
    <property type="entry name" value="Winged helix-like DNA-binding domain superfamily/Winged helix DNA-binding domain"/>
    <property type="match status" value="1"/>
</dbReference>
<dbReference type="InterPro" id="IPR000835">
    <property type="entry name" value="HTH_MarR-typ"/>
</dbReference>
<protein>
    <submittedName>
        <fullName evidence="2">DNA-binding transcriptional regulator, MarR family</fullName>
    </submittedName>
</protein>